<name>A0A2C9LAR4_BIOGL</name>
<evidence type="ECO:0000259" key="1">
    <source>
        <dbReference type="Pfam" id="PF01556"/>
    </source>
</evidence>
<dbReference type="KEGG" id="bgt:106069610"/>
<dbReference type="VEuPathDB" id="VectorBase:BGLB028849"/>
<dbReference type="CDD" id="cd10747">
    <property type="entry name" value="DnaJ_C"/>
    <property type="match status" value="1"/>
</dbReference>
<reference evidence="2" key="1">
    <citation type="submission" date="2020-05" db="UniProtKB">
        <authorList>
            <consortium name="EnsemblMetazoa"/>
        </authorList>
    </citation>
    <scope>IDENTIFICATION</scope>
    <source>
        <strain evidence="2">BB02</strain>
    </source>
</reference>
<dbReference type="EnsemblMetazoa" id="BGLB028849-RA">
    <property type="protein sequence ID" value="BGLB028849-PA"/>
    <property type="gene ID" value="BGLB028849"/>
</dbReference>
<dbReference type="GO" id="GO:0051082">
    <property type="term" value="F:unfolded protein binding"/>
    <property type="evidence" value="ECO:0007669"/>
    <property type="project" value="InterPro"/>
</dbReference>
<protein>
    <recommendedName>
        <fullName evidence="1">Chaperone DnaJ C-terminal domain-containing protein</fullName>
    </recommendedName>
</protein>
<sequence>MTKAALGCDLEVPHLDGNKYTIKVPAGTQTGSKFRLKEKGMKALHSNRYGNLYVETIVETPVELTPTQKELLISLDKELGDKSSPHASGFFDKIKGWWSHSS</sequence>
<gene>
    <name evidence="2" type="primary">106069610</name>
</gene>
<organism evidence="2 3">
    <name type="scientific">Biomphalaria glabrata</name>
    <name type="common">Bloodfluke planorb</name>
    <name type="synonym">Freshwater snail</name>
    <dbReference type="NCBI Taxonomy" id="6526"/>
    <lineage>
        <taxon>Eukaryota</taxon>
        <taxon>Metazoa</taxon>
        <taxon>Spiralia</taxon>
        <taxon>Lophotrochozoa</taxon>
        <taxon>Mollusca</taxon>
        <taxon>Gastropoda</taxon>
        <taxon>Heterobranchia</taxon>
        <taxon>Euthyneura</taxon>
        <taxon>Panpulmonata</taxon>
        <taxon>Hygrophila</taxon>
        <taxon>Lymnaeoidea</taxon>
        <taxon>Planorbidae</taxon>
        <taxon>Biomphalaria</taxon>
    </lineage>
</organism>
<dbReference type="STRING" id="6526.A0A2C9LAR4"/>
<dbReference type="Gene3D" id="2.60.260.20">
    <property type="entry name" value="Urease metallochaperone UreE, N-terminal domain"/>
    <property type="match status" value="1"/>
</dbReference>
<evidence type="ECO:0000313" key="2">
    <source>
        <dbReference type="EnsemblMetazoa" id="BGLB028849-PA"/>
    </source>
</evidence>
<evidence type="ECO:0000313" key="3">
    <source>
        <dbReference type="Proteomes" id="UP000076420"/>
    </source>
</evidence>
<dbReference type="InterPro" id="IPR002939">
    <property type="entry name" value="DnaJ_C"/>
</dbReference>
<dbReference type="Proteomes" id="UP000076420">
    <property type="component" value="Unassembled WGS sequence"/>
</dbReference>
<dbReference type="SUPFAM" id="SSF49493">
    <property type="entry name" value="HSP40/DnaJ peptide-binding domain"/>
    <property type="match status" value="1"/>
</dbReference>
<feature type="domain" description="Chaperone DnaJ C-terminal" evidence="1">
    <location>
        <begin position="2"/>
        <end position="61"/>
    </location>
</feature>
<dbReference type="AlphaFoldDB" id="A0A2C9LAR4"/>
<dbReference type="Pfam" id="PF01556">
    <property type="entry name" value="DnaJ_C"/>
    <property type="match status" value="1"/>
</dbReference>
<proteinExistence type="predicted"/>
<dbReference type="InterPro" id="IPR008971">
    <property type="entry name" value="HSP40/DnaJ_pept-bd"/>
</dbReference>
<accession>A0A2C9LAR4</accession>
<dbReference type="GO" id="GO:0006457">
    <property type="term" value="P:protein folding"/>
    <property type="evidence" value="ECO:0007669"/>
    <property type="project" value="InterPro"/>
</dbReference>